<dbReference type="Pfam" id="PF01553">
    <property type="entry name" value="Acyltransferase"/>
    <property type="match status" value="1"/>
</dbReference>
<organism evidence="5 6">
    <name type="scientific">Cafeteria roenbergensis</name>
    <name type="common">Marine flagellate</name>
    <dbReference type="NCBI Taxonomy" id="33653"/>
    <lineage>
        <taxon>Eukaryota</taxon>
        <taxon>Sar</taxon>
        <taxon>Stramenopiles</taxon>
        <taxon>Bigyra</taxon>
        <taxon>Opalozoa</taxon>
        <taxon>Bicosoecida</taxon>
        <taxon>Cafeteriaceae</taxon>
        <taxon>Cafeteria</taxon>
    </lineage>
</organism>
<dbReference type="CDD" id="cd07990">
    <property type="entry name" value="LPLAT_LCLAT1-like"/>
    <property type="match status" value="1"/>
</dbReference>
<feature type="transmembrane region" description="Helical" evidence="2">
    <location>
        <begin position="142"/>
        <end position="160"/>
    </location>
</feature>
<dbReference type="SMART" id="SM00563">
    <property type="entry name" value="PlsC"/>
    <property type="match status" value="1"/>
</dbReference>
<dbReference type="GO" id="GO:0016746">
    <property type="term" value="F:acyltransferase activity"/>
    <property type="evidence" value="ECO:0007669"/>
    <property type="project" value="InterPro"/>
</dbReference>
<dbReference type="GO" id="GO:0012505">
    <property type="term" value="C:endomembrane system"/>
    <property type="evidence" value="ECO:0007669"/>
    <property type="project" value="TreeGrafter"/>
</dbReference>
<feature type="chain" id="PRO_5022985022" description="Phospholipid/glycerol acyltransferase domain-containing protein" evidence="3">
    <location>
        <begin position="18"/>
        <end position="467"/>
    </location>
</feature>
<dbReference type="AlphaFoldDB" id="A0A5A8DG19"/>
<dbReference type="EMBL" id="VLTM01000019">
    <property type="protein sequence ID" value="KAA0163979.1"/>
    <property type="molecule type" value="Genomic_DNA"/>
</dbReference>
<keyword evidence="2" id="KW-0472">Membrane</keyword>
<gene>
    <name evidence="5" type="ORF">FNF31_02528</name>
</gene>
<feature type="transmembrane region" description="Helical" evidence="2">
    <location>
        <begin position="414"/>
        <end position="431"/>
    </location>
</feature>
<protein>
    <recommendedName>
        <fullName evidence="4">Phospholipid/glycerol acyltransferase domain-containing protein</fullName>
    </recommendedName>
</protein>
<evidence type="ECO:0000256" key="3">
    <source>
        <dbReference type="SAM" id="SignalP"/>
    </source>
</evidence>
<feature type="region of interest" description="Disordered" evidence="1">
    <location>
        <begin position="339"/>
        <end position="359"/>
    </location>
</feature>
<dbReference type="PANTHER" id="PTHR10983">
    <property type="entry name" value="1-ACYLGLYCEROL-3-PHOSPHATE ACYLTRANSFERASE-RELATED"/>
    <property type="match status" value="1"/>
</dbReference>
<proteinExistence type="predicted"/>
<feature type="signal peptide" evidence="3">
    <location>
        <begin position="1"/>
        <end position="17"/>
    </location>
</feature>
<reference evidence="5 6" key="1">
    <citation type="submission" date="2019-07" db="EMBL/GenBank/DDBJ databases">
        <title>Genomes of Cafeteria roenbergensis.</title>
        <authorList>
            <person name="Fischer M.G."/>
            <person name="Hackl T."/>
            <person name="Roman M."/>
        </authorList>
    </citation>
    <scope>NUCLEOTIDE SEQUENCE [LARGE SCALE GENOMIC DNA]</scope>
    <source>
        <strain evidence="5 6">Cflag</strain>
    </source>
</reference>
<comment type="caution">
    <text evidence="5">The sequence shown here is derived from an EMBL/GenBank/DDBJ whole genome shotgun (WGS) entry which is preliminary data.</text>
</comment>
<name>A0A5A8DG19_CAFRO</name>
<keyword evidence="2" id="KW-1133">Transmembrane helix</keyword>
<dbReference type="InterPro" id="IPR002123">
    <property type="entry name" value="Plipid/glycerol_acylTrfase"/>
</dbReference>
<evidence type="ECO:0000259" key="4">
    <source>
        <dbReference type="SMART" id="SM00563"/>
    </source>
</evidence>
<keyword evidence="3" id="KW-0732">Signal</keyword>
<evidence type="ECO:0000313" key="5">
    <source>
        <dbReference type="EMBL" id="KAA0163979.1"/>
    </source>
</evidence>
<sequence length="467" mass="50844">MKLGFLLFPLLLPCAVATTVGMSLVWPLVWLRPVYQFWVSLWLEGWFASTTAAWMFAHGSPVRLFLDSPAEKKAKEPSAVLTQDPSAIVITMNHRTRFDWMYLWFILPAICAQAVSDFAGVARPWFPFGMTSRIVIVLKKEIGSIPLMGWGTAMCSFLFLERDWERDGPYLRRRVAELVKEGSRPIFLVFPEGTDLSSKNLGKSREFAESRDLAARHCTLFPRRRGTHAIIASIFEALAAEGVTAPRVPVLDVTVAYADAVPQTEKELIAGVVPSSVDVWLSRRELVAAGAAGPAEPFRALCRTDGASSGLVEATEEGVGAWLEDSFLWREATLRQWHADSGAKPAERTPGAAPDDGSVESLAEVDPRCVAWAAQQRARRAVVAPVPPLSVWPATAFNCTSLVAIVWLSATSPAAALLGLAVFLGVNVAVMRTGGWDNVRDVCWRGGPWKRPAAKARAPGAAPAARG</sequence>
<feature type="transmembrane region" description="Helical" evidence="2">
    <location>
        <begin position="389"/>
        <end position="408"/>
    </location>
</feature>
<feature type="transmembrane region" description="Helical" evidence="2">
    <location>
        <begin position="102"/>
        <end position="122"/>
    </location>
</feature>
<evidence type="ECO:0000256" key="1">
    <source>
        <dbReference type="SAM" id="MobiDB-lite"/>
    </source>
</evidence>
<accession>A0A5A8DG19</accession>
<feature type="domain" description="Phospholipid/glycerol acyltransferase" evidence="4">
    <location>
        <begin position="88"/>
        <end position="228"/>
    </location>
</feature>
<keyword evidence="2" id="KW-0812">Transmembrane</keyword>
<feature type="transmembrane region" description="Helical" evidence="2">
    <location>
        <begin position="41"/>
        <end position="66"/>
    </location>
</feature>
<dbReference type="PANTHER" id="PTHR10983:SF16">
    <property type="entry name" value="LYSOCARDIOLIPIN ACYLTRANSFERASE 1"/>
    <property type="match status" value="1"/>
</dbReference>
<evidence type="ECO:0000313" key="6">
    <source>
        <dbReference type="Proteomes" id="UP000325113"/>
    </source>
</evidence>
<dbReference type="Proteomes" id="UP000325113">
    <property type="component" value="Unassembled WGS sequence"/>
</dbReference>
<dbReference type="SUPFAM" id="SSF69593">
    <property type="entry name" value="Glycerol-3-phosphate (1)-acyltransferase"/>
    <property type="match status" value="1"/>
</dbReference>
<evidence type="ECO:0000256" key="2">
    <source>
        <dbReference type="SAM" id="Phobius"/>
    </source>
</evidence>